<dbReference type="InterPro" id="IPR006664">
    <property type="entry name" value="OMP_bac"/>
</dbReference>
<evidence type="ECO:0000256" key="6">
    <source>
        <dbReference type="SAM" id="SignalP"/>
    </source>
</evidence>
<dbReference type="PANTHER" id="PTHR30329:SF21">
    <property type="entry name" value="LIPOPROTEIN YIAD-RELATED"/>
    <property type="match status" value="1"/>
</dbReference>
<dbReference type="Proteomes" id="UP001155586">
    <property type="component" value="Unassembled WGS sequence"/>
</dbReference>
<evidence type="ECO:0000256" key="5">
    <source>
        <dbReference type="SAM" id="MobiDB-lite"/>
    </source>
</evidence>
<comment type="caution">
    <text evidence="8">The sequence shown here is derived from an EMBL/GenBank/DDBJ whole genome shotgun (WGS) entry which is preliminary data.</text>
</comment>
<reference evidence="8" key="1">
    <citation type="submission" date="2022-02" db="EMBL/GenBank/DDBJ databases">
        <title>Vibrio sp. nov., a new bacterium isolated from Bohai sea, China.</title>
        <authorList>
            <person name="Yuan Y."/>
        </authorList>
    </citation>
    <scope>NUCLEOTIDE SEQUENCE</scope>
    <source>
        <strain evidence="8">DBSS07</strain>
    </source>
</reference>
<dbReference type="Gene3D" id="3.30.1330.60">
    <property type="entry name" value="OmpA-like domain"/>
    <property type="match status" value="1"/>
</dbReference>
<feature type="compositionally biased region" description="Basic and acidic residues" evidence="5">
    <location>
        <begin position="189"/>
        <end position="205"/>
    </location>
</feature>
<gene>
    <name evidence="8" type="ORF">MD483_06545</name>
</gene>
<dbReference type="GO" id="GO:0009279">
    <property type="term" value="C:cell outer membrane"/>
    <property type="evidence" value="ECO:0007669"/>
    <property type="project" value="UniProtKB-SubCell"/>
</dbReference>
<name>A0A9X3CD71_9VIBR</name>
<organism evidence="8 9">
    <name type="scientific">Vibrio paucivorans</name>
    <dbReference type="NCBI Taxonomy" id="2829489"/>
    <lineage>
        <taxon>Bacteria</taxon>
        <taxon>Pseudomonadati</taxon>
        <taxon>Pseudomonadota</taxon>
        <taxon>Gammaproteobacteria</taxon>
        <taxon>Vibrionales</taxon>
        <taxon>Vibrionaceae</taxon>
        <taxon>Vibrio</taxon>
    </lineage>
</organism>
<comment type="subcellular location">
    <subcellularLocation>
        <location evidence="1">Cell outer membrane</location>
    </subcellularLocation>
</comment>
<dbReference type="CDD" id="cd07185">
    <property type="entry name" value="OmpA_C-like"/>
    <property type="match status" value="1"/>
</dbReference>
<dbReference type="AlphaFoldDB" id="A0A9X3CD71"/>
<dbReference type="InterPro" id="IPR036737">
    <property type="entry name" value="OmpA-like_sf"/>
</dbReference>
<feature type="chain" id="PRO_5040861561" evidence="6">
    <location>
        <begin position="21"/>
        <end position="205"/>
    </location>
</feature>
<evidence type="ECO:0000313" key="8">
    <source>
        <dbReference type="EMBL" id="MCW8333480.1"/>
    </source>
</evidence>
<evidence type="ECO:0000256" key="1">
    <source>
        <dbReference type="ARBA" id="ARBA00004442"/>
    </source>
</evidence>
<keyword evidence="2 4" id="KW-0472">Membrane</keyword>
<accession>A0A9X3CD71</accession>
<evidence type="ECO:0000256" key="4">
    <source>
        <dbReference type="PROSITE-ProRule" id="PRU00473"/>
    </source>
</evidence>
<evidence type="ECO:0000259" key="7">
    <source>
        <dbReference type="PROSITE" id="PS51123"/>
    </source>
</evidence>
<feature type="region of interest" description="Disordered" evidence="5">
    <location>
        <begin position="177"/>
        <end position="205"/>
    </location>
</feature>
<evidence type="ECO:0000313" key="9">
    <source>
        <dbReference type="Proteomes" id="UP001155586"/>
    </source>
</evidence>
<dbReference type="PROSITE" id="PS51123">
    <property type="entry name" value="OMPA_2"/>
    <property type="match status" value="1"/>
</dbReference>
<dbReference type="PANTHER" id="PTHR30329">
    <property type="entry name" value="STATOR ELEMENT OF FLAGELLAR MOTOR COMPLEX"/>
    <property type="match status" value="1"/>
</dbReference>
<protein>
    <submittedName>
        <fullName evidence="8">OmpA family protein</fullName>
    </submittedName>
</protein>
<feature type="signal peptide" evidence="6">
    <location>
        <begin position="1"/>
        <end position="20"/>
    </location>
</feature>
<dbReference type="RefSeq" id="WP_265687031.1">
    <property type="nucleotide sequence ID" value="NZ_JAKRRX010000025.1"/>
</dbReference>
<evidence type="ECO:0000256" key="3">
    <source>
        <dbReference type="ARBA" id="ARBA00023237"/>
    </source>
</evidence>
<sequence>MNVKLNMLASLVGLASLPLAANDLQLYCGSDNGQYEITAKAQQGVRVHLDQGTFLQVTEEVPPESQKMLASALESIGVSSSCSEYFSKQGEYSELNQGELVARVHFSFDKSELTDNSLYVLNNLIKQIQATPSKLQVEGHTDSTGSEAYNFQLGLRRSDEVKQYLVSEGVNADQLESVSHGASQPIEDNNDREGRAANRRVDITL</sequence>
<keyword evidence="3" id="KW-0998">Cell outer membrane</keyword>
<dbReference type="InterPro" id="IPR006665">
    <property type="entry name" value="OmpA-like"/>
</dbReference>
<keyword evidence="6" id="KW-0732">Signal</keyword>
<dbReference type="PRINTS" id="PR01021">
    <property type="entry name" value="OMPADOMAIN"/>
</dbReference>
<dbReference type="EMBL" id="JAKRRX010000025">
    <property type="protein sequence ID" value="MCW8333480.1"/>
    <property type="molecule type" value="Genomic_DNA"/>
</dbReference>
<dbReference type="Pfam" id="PF00691">
    <property type="entry name" value="OmpA"/>
    <property type="match status" value="1"/>
</dbReference>
<proteinExistence type="predicted"/>
<feature type="domain" description="OmpA-like" evidence="7">
    <location>
        <begin position="93"/>
        <end position="205"/>
    </location>
</feature>
<evidence type="ECO:0000256" key="2">
    <source>
        <dbReference type="ARBA" id="ARBA00023136"/>
    </source>
</evidence>
<dbReference type="InterPro" id="IPR050330">
    <property type="entry name" value="Bact_OuterMem_StrucFunc"/>
</dbReference>
<keyword evidence="9" id="KW-1185">Reference proteome</keyword>
<dbReference type="SUPFAM" id="SSF103088">
    <property type="entry name" value="OmpA-like"/>
    <property type="match status" value="1"/>
</dbReference>